<evidence type="ECO:0000256" key="2">
    <source>
        <dbReference type="ARBA" id="ARBA00022448"/>
    </source>
</evidence>
<dbReference type="OrthoDB" id="1935484at2759"/>
<sequence length="573" mass="66726">MLNDNEGWVDETSSKGSSFDKTRHQIRGIDSIDVEELNLAKESYEHRFFGLFSNKKSFNQDSVATQPSVFDDPNKAQHYWPRADYENLHRFDKEARWTWREEFALVKKIDFKIMIWTLLMFFGLEIDRSNLQQALSDNFLEDLGMNTNDYNNGIVVFRVAFLFAELPSQLISKKVGPDRWIPAQITLWSIVAIFQFFLKNRAGFFITRCLLGLIQGGFIPDVILYLSYFYTGKELPIRCSWFWATMYIADIASAFFGFGLLHMRGVNGQSGWRWLFLIEGAMTLVIGLFSFGMMPASPTATANWFRGKKGWFTEREETIMATRILRDDPTKGDMHNRQGLTFDLVWRCIKDYGLWPLYLLGILYEIPHTPVQNYLTLTLREMGFDTFRTNLLTIPSYVLVLINLLLVTYLSEAFNNRTLFASLSQWWMLPCIVALNTFSETTNTWAKYAVTTLIVGFPYPHAIQVAWNSRNSNTVGARTVSASIYNICVQISTIISSQVYREDDKPLYKRGNKVLLAFVCFNIFIYGLTYVYYRILNRRKDRIWNNMSTDEQDDYIENTTDIGSQRLDFRYAY</sequence>
<dbReference type="PANTHER" id="PTHR43791:SF65">
    <property type="entry name" value="MAJOR FACILITATOR SUPERFAMILY (MFS) PROFILE DOMAIN-CONTAINING PROTEIN-RELATED"/>
    <property type="match status" value="1"/>
</dbReference>
<feature type="transmembrane region" description="Helical" evidence="6">
    <location>
        <begin position="475"/>
        <end position="495"/>
    </location>
</feature>
<evidence type="ECO:0000256" key="1">
    <source>
        <dbReference type="ARBA" id="ARBA00004141"/>
    </source>
</evidence>
<evidence type="ECO:0008006" key="9">
    <source>
        <dbReference type="Google" id="ProtNLM"/>
    </source>
</evidence>
<reference evidence="7" key="1">
    <citation type="journal article" date="2019" name="G3 (Bethesda)">
        <title>Genome Assemblies of Two Rare Opportunistic Yeast Pathogens: Diutina rugosa (syn. Candida rugosa) and Trichomonascus ciferrii (syn. Candida ciferrii).</title>
        <authorList>
            <person name="Mixao V."/>
            <person name="Saus E."/>
            <person name="Hansen A.P."/>
            <person name="Lass-Florl C."/>
            <person name="Gabaldon T."/>
        </authorList>
    </citation>
    <scope>NUCLEOTIDE SEQUENCE</scope>
    <source>
        <strain evidence="7">CBS 4856</strain>
    </source>
</reference>
<feature type="transmembrane region" description="Helical" evidence="6">
    <location>
        <begin position="515"/>
        <end position="533"/>
    </location>
</feature>
<keyword evidence="5 6" id="KW-0472">Membrane</keyword>
<evidence type="ECO:0000256" key="6">
    <source>
        <dbReference type="SAM" id="Phobius"/>
    </source>
</evidence>
<keyword evidence="2" id="KW-0813">Transport</keyword>
<keyword evidence="8" id="KW-1185">Reference proteome</keyword>
<dbReference type="InterPro" id="IPR036259">
    <property type="entry name" value="MFS_trans_sf"/>
</dbReference>
<dbReference type="FunFam" id="1.20.1250.20:FF:000247">
    <property type="entry name" value="MFS general substrate transporter"/>
    <property type="match status" value="1"/>
</dbReference>
<dbReference type="Pfam" id="PF07690">
    <property type="entry name" value="MFS_1"/>
    <property type="match status" value="1"/>
</dbReference>
<evidence type="ECO:0000256" key="4">
    <source>
        <dbReference type="ARBA" id="ARBA00022989"/>
    </source>
</evidence>
<accession>A0A642V360</accession>
<dbReference type="Gene3D" id="1.20.1250.20">
    <property type="entry name" value="MFS general substrate transporter like domains"/>
    <property type="match status" value="1"/>
</dbReference>
<evidence type="ECO:0000256" key="5">
    <source>
        <dbReference type="ARBA" id="ARBA00023136"/>
    </source>
</evidence>
<dbReference type="PANTHER" id="PTHR43791">
    <property type="entry name" value="PERMEASE-RELATED"/>
    <property type="match status" value="1"/>
</dbReference>
<comment type="subcellular location">
    <subcellularLocation>
        <location evidence="1">Membrane</location>
        <topology evidence="1">Multi-pass membrane protein</topology>
    </subcellularLocation>
</comment>
<protein>
    <recommendedName>
        <fullName evidence="9">Major facilitator superfamily (MFS) profile domain-containing protein</fullName>
    </recommendedName>
</protein>
<dbReference type="AlphaFoldDB" id="A0A642V360"/>
<dbReference type="Proteomes" id="UP000761534">
    <property type="component" value="Unassembled WGS sequence"/>
</dbReference>
<feature type="transmembrane region" description="Helical" evidence="6">
    <location>
        <begin position="274"/>
        <end position="294"/>
    </location>
</feature>
<organism evidence="7 8">
    <name type="scientific">Trichomonascus ciferrii</name>
    <dbReference type="NCBI Taxonomy" id="44093"/>
    <lineage>
        <taxon>Eukaryota</taxon>
        <taxon>Fungi</taxon>
        <taxon>Dikarya</taxon>
        <taxon>Ascomycota</taxon>
        <taxon>Saccharomycotina</taxon>
        <taxon>Dipodascomycetes</taxon>
        <taxon>Dipodascales</taxon>
        <taxon>Trichomonascaceae</taxon>
        <taxon>Trichomonascus</taxon>
        <taxon>Trichomonascus ciferrii complex</taxon>
    </lineage>
</organism>
<name>A0A642V360_9ASCO</name>
<dbReference type="GO" id="GO:0016020">
    <property type="term" value="C:membrane"/>
    <property type="evidence" value="ECO:0007669"/>
    <property type="project" value="UniProtKB-SubCell"/>
</dbReference>
<feature type="transmembrane region" description="Helical" evidence="6">
    <location>
        <begin position="391"/>
        <end position="411"/>
    </location>
</feature>
<keyword evidence="3 6" id="KW-0812">Transmembrane</keyword>
<feature type="transmembrane region" description="Helical" evidence="6">
    <location>
        <begin position="210"/>
        <end position="229"/>
    </location>
</feature>
<dbReference type="EMBL" id="SWFS01000252">
    <property type="protein sequence ID" value="KAA8912610.1"/>
    <property type="molecule type" value="Genomic_DNA"/>
</dbReference>
<proteinExistence type="predicted"/>
<comment type="caution">
    <text evidence="7">The sequence shown here is derived from an EMBL/GenBank/DDBJ whole genome shotgun (WGS) entry which is preliminary data.</text>
</comment>
<dbReference type="FunFam" id="1.20.1250.20:FF:000106">
    <property type="entry name" value="MFS transporter, putative"/>
    <property type="match status" value="1"/>
</dbReference>
<dbReference type="GO" id="GO:0022857">
    <property type="term" value="F:transmembrane transporter activity"/>
    <property type="evidence" value="ECO:0007669"/>
    <property type="project" value="InterPro"/>
</dbReference>
<evidence type="ECO:0000313" key="8">
    <source>
        <dbReference type="Proteomes" id="UP000761534"/>
    </source>
</evidence>
<keyword evidence="4 6" id="KW-1133">Transmembrane helix</keyword>
<dbReference type="SUPFAM" id="SSF103473">
    <property type="entry name" value="MFS general substrate transporter"/>
    <property type="match status" value="1"/>
</dbReference>
<dbReference type="InterPro" id="IPR011701">
    <property type="entry name" value="MFS"/>
</dbReference>
<feature type="transmembrane region" description="Helical" evidence="6">
    <location>
        <begin position="180"/>
        <end position="198"/>
    </location>
</feature>
<evidence type="ECO:0000313" key="7">
    <source>
        <dbReference type="EMBL" id="KAA8912610.1"/>
    </source>
</evidence>
<dbReference type="VEuPathDB" id="FungiDB:TRICI_003448"/>
<gene>
    <name evidence="7" type="ORF">TRICI_003448</name>
</gene>
<evidence type="ECO:0000256" key="3">
    <source>
        <dbReference type="ARBA" id="ARBA00022692"/>
    </source>
</evidence>
<feature type="transmembrane region" description="Helical" evidence="6">
    <location>
        <begin position="241"/>
        <end position="262"/>
    </location>
</feature>